<evidence type="ECO:0000256" key="1">
    <source>
        <dbReference type="SAM" id="SignalP"/>
    </source>
</evidence>
<sequence>MRRIIACLLICAAVLLCFAGCGSDDNSKIVGKWQATKVKLKGETINFSELESEGKEFSFDFKEDGSCKAVLGGVENNGSYTFNQTTVDVMYGNKEEKLKYDRGVLTLTFYYNNEATSYMFTKIE</sequence>
<feature type="signal peptide" evidence="1">
    <location>
        <begin position="1"/>
        <end position="19"/>
    </location>
</feature>
<evidence type="ECO:0000313" key="2">
    <source>
        <dbReference type="EMBL" id="MBK6089090.1"/>
    </source>
</evidence>
<keyword evidence="1" id="KW-0732">Signal</keyword>
<protein>
    <recommendedName>
        <fullName evidence="4">Lipocalin-like domain-containing protein</fullName>
    </recommendedName>
</protein>
<comment type="caution">
    <text evidence="2">The sequence shown here is derived from an EMBL/GenBank/DDBJ whole genome shotgun (WGS) entry which is preliminary data.</text>
</comment>
<dbReference type="Proteomes" id="UP000633365">
    <property type="component" value="Unassembled WGS sequence"/>
</dbReference>
<name>A0A934WSG2_9FIRM</name>
<dbReference type="EMBL" id="JAEQMG010000113">
    <property type="protein sequence ID" value="MBK6089090.1"/>
    <property type="molecule type" value="Genomic_DNA"/>
</dbReference>
<accession>A0A934WSG2</accession>
<evidence type="ECO:0008006" key="4">
    <source>
        <dbReference type="Google" id="ProtNLM"/>
    </source>
</evidence>
<proteinExistence type="predicted"/>
<gene>
    <name evidence="2" type="ORF">JKK62_10645</name>
</gene>
<dbReference type="AlphaFoldDB" id="A0A934WSG2"/>
<organism evidence="2 3">
    <name type="scientific">Ruminococcus difficilis</name>
    <dbReference type="NCBI Taxonomy" id="2763069"/>
    <lineage>
        <taxon>Bacteria</taxon>
        <taxon>Bacillati</taxon>
        <taxon>Bacillota</taxon>
        <taxon>Clostridia</taxon>
        <taxon>Eubacteriales</taxon>
        <taxon>Oscillospiraceae</taxon>
        <taxon>Ruminococcus</taxon>
    </lineage>
</organism>
<reference evidence="2" key="1">
    <citation type="submission" date="2021-01" db="EMBL/GenBank/DDBJ databases">
        <title>Genome public.</title>
        <authorList>
            <person name="Liu C."/>
            <person name="Sun Q."/>
        </authorList>
    </citation>
    <scope>NUCLEOTIDE SEQUENCE</scope>
    <source>
        <strain evidence="2">M6</strain>
    </source>
</reference>
<evidence type="ECO:0000313" key="3">
    <source>
        <dbReference type="Proteomes" id="UP000633365"/>
    </source>
</evidence>
<feature type="chain" id="PRO_5039542312" description="Lipocalin-like domain-containing protein" evidence="1">
    <location>
        <begin position="20"/>
        <end position="124"/>
    </location>
</feature>
<keyword evidence="3" id="KW-1185">Reference proteome</keyword>